<feature type="domain" description="Transposase IS200-like" evidence="1">
    <location>
        <begin position="14"/>
        <end position="130"/>
    </location>
</feature>
<accession>A0A382H5B6</accession>
<dbReference type="InterPro" id="IPR002686">
    <property type="entry name" value="Transposase_17"/>
</dbReference>
<dbReference type="GO" id="GO:0003677">
    <property type="term" value="F:DNA binding"/>
    <property type="evidence" value="ECO:0007669"/>
    <property type="project" value="InterPro"/>
</dbReference>
<gene>
    <name evidence="2" type="ORF">METZ01_LOCUS235223</name>
</gene>
<dbReference type="EMBL" id="UINC01059211">
    <property type="protein sequence ID" value="SVB82369.1"/>
    <property type="molecule type" value="Genomic_DNA"/>
</dbReference>
<evidence type="ECO:0000259" key="1">
    <source>
        <dbReference type="SMART" id="SM01321"/>
    </source>
</evidence>
<name>A0A382H5B6_9ZZZZ</name>
<dbReference type="AlphaFoldDB" id="A0A382H5B6"/>
<reference evidence="2" key="1">
    <citation type="submission" date="2018-05" db="EMBL/GenBank/DDBJ databases">
        <authorList>
            <person name="Lanie J.A."/>
            <person name="Ng W.-L."/>
            <person name="Kazmierczak K.M."/>
            <person name="Andrzejewski T.M."/>
            <person name="Davidsen T.M."/>
            <person name="Wayne K.J."/>
            <person name="Tettelin H."/>
            <person name="Glass J.I."/>
            <person name="Rusch D."/>
            <person name="Podicherti R."/>
            <person name="Tsui H.-C.T."/>
            <person name="Winkler M.E."/>
        </authorList>
    </citation>
    <scope>NUCLEOTIDE SEQUENCE</scope>
</reference>
<sequence length="319" mass="37289">MNSPKIRHHVRSINPNCAYHIMNKTWGGLYLMAPKDRVREIIIGILAKAKEKYPIIKLYYAVFLSNHFHMIAQGPNPDFSCFVGFIKREISKRIGIHHDLSGTFWGGRFDDTALPTENSTVDCLIYLLSQGPKEDLVERPQDWPGMQGVNHLMFGQKMQGVWFNGTAYAIAKNKASKLKNPPPVKRKDFYQNIELEFDPLPAWEDKTEEERQVIIREKVEEIIDQEKKRRQEDGKRVLGAKRAKAMNVFRGSPPLRPPFWKDRKRVITAWASLKDVATQEYIRWYWEFQTLYRMAAEAFKQGFTEPEFPPGAWRPTMFR</sequence>
<dbReference type="Gene3D" id="3.30.70.1290">
    <property type="entry name" value="Transposase IS200-like"/>
    <property type="match status" value="1"/>
</dbReference>
<dbReference type="GO" id="GO:0004803">
    <property type="term" value="F:transposase activity"/>
    <property type="evidence" value="ECO:0007669"/>
    <property type="project" value="InterPro"/>
</dbReference>
<dbReference type="SUPFAM" id="SSF143422">
    <property type="entry name" value="Transposase IS200-like"/>
    <property type="match status" value="1"/>
</dbReference>
<organism evidence="2">
    <name type="scientific">marine metagenome</name>
    <dbReference type="NCBI Taxonomy" id="408172"/>
    <lineage>
        <taxon>unclassified sequences</taxon>
        <taxon>metagenomes</taxon>
        <taxon>ecological metagenomes</taxon>
    </lineage>
</organism>
<dbReference type="InterPro" id="IPR036515">
    <property type="entry name" value="Transposase_17_sf"/>
</dbReference>
<protein>
    <recommendedName>
        <fullName evidence="1">Transposase IS200-like domain-containing protein</fullName>
    </recommendedName>
</protein>
<dbReference type="SMART" id="SM01321">
    <property type="entry name" value="Y1_Tnp"/>
    <property type="match status" value="1"/>
</dbReference>
<dbReference type="GO" id="GO:0006313">
    <property type="term" value="P:DNA transposition"/>
    <property type="evidence" value="ECO:0007669"/>
    <property type="project" value="InterPro"/>
</dbReference>
<proteinExistence type="predicted"/>
<evidence type="ECO:0000313" key="2">
    <source>
        <dbReference type="EMBL" id="SVB82369.1"/>
    </source>
</evidence>